<keyword evidence="3" id="KW-1185">Reference proteome</keyword>
<organism evidence="2 3">
    <name type="scientific">Flavobacterium cheniae</name>
    <dbReference type="NCBI Taxonomy" id="295428"/>
    <lineage>
        <taxon>Bacteria</taxon>
        <taxon>Pseudomonadati</taxon>
        <taxon>Bacteroidota</taxon>
        <taxon>Flavobacteriia</taxon>
        <taxon>Flavobacteriales</taxon>
        <taxon>Flavobacteriaceae</taxon>
        <taxon>Flavobacterium</taxon>
    </lineage>
</organism>
<dbReference type="AlphaFoldDB" id="A0A562KMK6"/>
<dbReference type="RefSeq" id="WP_133608748.1">
    <property type="nucleotide sequence ID" value="NZ_SNZC01000002.1"/>
</dbReference>
<reference evidence="2 3" key="1">
    <citation type="journal article" date="2015" name="Stand. Genomic Sci.">
        <title>Genomic Encyclopedia of Bacterial and Archaeal Type Strains, Phase III: the genomes of soil and plant-associated and newly described type strains.</title>
        <authorList>
            <person name="Whitman W.B."/>
            <person name="Woyke T."/>
            <person name="Klenk H.P."/>
            <person name="Zhou Y."/>
            <person name="Lilburn T.G."/>
            <person name="Beck B.J."/>
            <person name="De Vos P."/>
            <person name="Vandamme P."/>
            <person name="Eisen J.A."/>
            <person name="Garrity G."/>
            <person name="Hugenholtz P."/>
            <person name="Kyrpides N.C."/>
        </authorList>
    </citation>
    <scope>NUCLEOTIDE SEQUENCE [LARGE SCALE GENOMIC DNA]</scope>
    <source>
        <strain evidence="2 3">CGMCC 1.6844</strain>
    </source>
</reference>
<accession>A0A562KMK6</accession>
<evidence type="ECO:0000313" key="3">
    <source>
        <dbReference type="Proteomes" id="UP000315312"/>
    </source>
</evidence>
<evidence type="ECO:0008006" key="4">
    <source>
        <dbReference type="Google" id="ProtNLM"/>
    </source>
</evidence>
<proteinExistence type="predicted"/>
<feature type="chain" id="PRO_5022662080" description="Secreted protein (Por secretion system target)" evidence="1">
    <location>
        <begin position="24"/>
        <end position="550"/>
    </location>
</feature>
<protein>
    <recommendedName>
        <fullName evidence="4">Secreted protein (Por secretion system target)</fullName>
    </recommendedName>
</protein>
<dbReference type="NCBIfam" id="NF033708">
    <property type="entry name" value="T9SS_Cterm_ChiA"/>
    <property type="match status" value="1"/>
</dbReference>
<sequence length="550" mass="60037">MKKKYFFKFFIGISFLAVQMMFGQTTTWTGSAWDNGDPSITTDAIVLSGTCNVTSNTSFKTITVQADAILNVDNAATITVQDNIQVLGTGQLILNNNTSLLQNNSSATNTGNIKYRRNATPMRQYEYTYWGAPVAGQVLNVFSPLTLADKFYSYNANVGVNNWVIENQNNVIVPGKGYAIRAPQGYTTTPQVFSGEFMGVPNNGNISANVVGFNPALLNYNLLANPYPSAINVITLLDNTNLGTLYFWTHNSAITNNVFTSSDYAIRTRTTGIAAVTGGTAPGLNIAAGQAFFASAGTTTTINFTNAMRVAGNNSQFYRNAQNVPLNYYVHLNLTNTLGAFKQIAFGYQEDATDGYDFGSDALASTEGAIRFYSLINSLSLGFGIQARAYPWSINDVVPLGYTTTQAGTFDIAIDHFDTFFADKDIFLEDTSNGTFHNLKNSAFTFTTAIGTFDTRFKIHYQDTSLSNDDFAGIENSVYVFKENNQPKIVSTQSNIASVIVYDMLGRVVFSKDKVNASEVVLSNLIANNQALIIKTTLENNVTVAKKFIF</sequence>
<evidence type="ECO:0000313" key="2">
    <source>
        <dbReference type="EMBL" id="TWH96485.1"/>
    </source>
</evidence>
<evidence type="ECO:0000256" key="1">
    <source>
        <dbReference type="SAM" id="SignalP"/>
    </source>
</evidence>
<name>A0A562KMK6_9FLAO</name>
<keyword evidence="1" id="KW-0732">Signal</keyword>
<dbReference type="EMBL" id="VLKM01000003">
    <property type="protein sequence ID" value="TWH96485.1"/>
    <property type="molecule type" value="Genomic_DNA"/>
</dbReference>
<gene>
    <name evidence="2" type="ORF">IP97_01027</name>
</gene>
<feature type="signal peptide" evidence="1">
    <location>
        <begin position="1"/>
        <end position="23"/>
    </location>
</feature>
<comment type="caution">
    <text evidence="2">The sequence shown here is derived from an EMBL/GenBank/DDBJ whole genome shotgun (WGS) entry which is preliminary data.</text>
</comment>
<dbReference type="OrthoDB" id="1652165at2"/>
<dbReference type="Proteomes" id="UP000315312">
    <property type="component" value="Unassembled WGS sequence"/>
</dbReference>